<name>A0A1D2JAE5_PARBR</name>
<dbReference type="AlphaFoldDB" id="A0A1D2JAE5"/>
<feature type="domain" description="SPX" evidence="8">
    <location>
        <begin position="1"/>
        <end position="162"/>
    </location>
</feature>
<dbReference type="Pfam" id="PF09359">
    <property type="entry name" value="VTC"/>
    <property type="match status" value="1"/>
</dbReference>
<dbReference type="EMBL" id="LZYO01000240">
    <property type="protein sequence ID" value="ODH23368.1"/>
    <property type="molecule type" value="Genomic_DNA"/>
</dbReference>
<dbReference type="PANTHER" id="PTHR46140:SF2">
    <property type="entry name" value="VACUOLAR TRANSPORTER CHAPERONE 3 COMPLEX SUBUNIT 3-RELATED"/>
    <property type="match status" value="1"/>
</dbReference>
<accession>A0A1D2JAE5</accession>
<sequence length="810" mass="92050">MRFGHTLEKSIYPPWKNHYIDYNKLKRLLREHETKGSSQDGSDDETPEWTEQDEENFVQELINVQLDKVNAFQVNTYKQLRDRTSQCEAKLEPLVTKEDGTQVEDADRRKEIARSAMKDLDSITKEVSELEKFSRINFTGFLKAAKKHDRKRGTLYKVKPLLQVRLSHLPFNSEDYSPLLYRLSTMYSFIRQDLGQRPSEQSAEGGPAVDTHLGQDVYTSHKFWVHMDNVLEVKTYILRRLPVLVYNPNVSSKEFHMAPKDPTITSLYFDGPKFELYNQKVAKTPGASSLRLRWTGQLNDQPEIYLEKKAMADGDSSNEIRVRIKEKHIKPFLMGEYKMEKMIQRMETRDGGDSESAETLKKNVEEIQSFIKEKQLEPVLRATYTRTAFQIPGDNSLRISLDTDLALIREDSLDLERPCRDPDNWHRTDIDSREMEFPFSEIKPFEIRRFPYALLEIKVRGGNLRRTNKEWLLDLMSSHLVKDAPRFSKFVHGVAELFEDYVNSFPFWLSELDTDIRRDPEIAFQEEREKMAKQAEDELAVGSFLGSRQSPATRPMVGSPIHKDLSVGSPVAVAAVAESSKAARGPAADTRPLVSESLPIPIPEPGKVPSTSHLPPSRPSGLLSFFPRSMSRYAVAHRAPSTPLPPGIREPGTWIKDSGPVRVEGKVWLANQRTFIKWQHICVLLASLSVGLYNAADANNSIARALAIVYTCFAVFAGGWGWWMYLQRARWIRERSGRDFDNVAGPMVVCLGLAVALVLNFWFKFTATVWNADKPGSSPGPIPAANVTTHDAEGAWMLVKQAAAAGRGEM</sequence>
<evidence type="ECO:0000313" key="10">
    <source>
        <dbReference type="Proteomes" id="UP000242814"/>
    </source>
</evidence>
<reference evidence="9 10" key="1">
    <citation type="submission" date="2016-06" db="EMBL/GenBank/DDBJ databases">
        <authorList>
            <person name="Kjaerup R.B."/>
            <person name="Dalgaard T.S."/>
            <person name="Juul-Madsen H.R."/>
        </authorList>
    </citation>
    <scope>NUCLEOTIDE SEQUENCE [LARGE SCALE GENOMIC DNA]</scope>
    <source>
        <strain evidence="9 10">Pb300</strain>
    </source>
</reference>
<dbReference type="PANTHER" id="PTHR46140">
    <property type="entry name" value="VACUOLAR TRANSPORTER CHAPERONE 1-RELATED"/>
    <property type="match status" value="1"/>
</dbReference>
<dbReference type="Gene3D" id="3.20.100.30">
    <property type="entry name" value="VTC, catalytic tunnel domain"/>
    <property type="match status" value="1"/>
</dbReference>
<feature type="transmembrane region" description="Helical" evidence="7">
    <location>
        <begin position="678"/>
        <end position="696"/>
    </location>
</feature>
<gene>
    <name evidence="9" type="ORF">ACO22_05386</name>
</gene>
<feature type="transmembrane region" description="Helical" evidence="7">
    <location>
        <begin position="743"/>
        <end position="763"/>
    </location>
</feature>
<protein>
    <recommendedName>
        <fullName evidence="8">SPX domain-containing protein</fullName>
    </recommendedName>
</protein>
<evidence type="ECO:0000256" key="1">
    <source>
        <dbReference type="ARBA" id="ARBA00004128"/>
    </source>
</evidence>
<dbReference type="CDD" id="cd14480">
    <property type="entry name" value="SPX_VTC2_like"/>
    <property type="match status" value="1"/>
</dbReference>
<dbReference type="PROSITE" id="PS51382">
    <property type="entry name" value="SPX"/>
    <property type="match status" value="1"/>
</dbReference>
<keyword evidence="5 7" id="KW-0472">Membrane</keyword>
<evidence type="ECO:0000256" key="4">
    <source>
        <dbReference type="ARBA" id="ARBA00022989"/>
    </source>
</evidence>
<dbReference type="Proteomes" id="UP000242814">
    <property type="component" value="Unassembled WGS sequence"/>
</dbReference>
<dbReference type="GO" id="GO:0033254">
    <property type="term" value="C:vacuolar transporter chaperone complex"/>
    <property type="evidence" value="ECO:0007669"/>
    <property type="project" value="TreeGrafter"/>
</dbReference>
<keyword evidence="3 7" id="KW-0812">Transmembrane</keyword>
<dbReference type="VEuPathDB" id="FungiDB:PADG_02090"/>
<evidence type="ECO:0000256" key="6">
    <source>
        <dbReference type="SAM" id="MobiDB-lite"/>
    </source>
</evidence>
<dbReference type="GO" id="GO:0000329">
    <property type="term" value="C:fungal-type vacuole membrane"/>
    <property type="evidence" value="ECO:0007669"/>
    <property type="project" value="TreeGrafter"/>
</dbReference>
<feature type="region of interest" description="Disordered" evidence="6">
    <location>
        <begin position="32"/>
        <end position="52"/>
    </location>
</feature>
<dbReference type="InterPro" id="IPR051572">
    <property type="entry name" value="VTC_Complex_Subunit"/>
</dbReference>
<feature type="compositionally biased region" description="Acidic residues" evidence="6">
    <location>
        <begin position="41"/>
        <end position="52"/>
    </location>
</feature>
<dbReference type="Pfam" id="PF02656">
    <property type="entry name" value="DUF202"/>
    <property type="match status" value="1"/>
</dbReference>
<evidence type="ECO:0000256" key="2">
    <source>
        <dbReference type="ARBA" id="ARBA00022554"/>
    </source>
</evidence>
<organism evidence="9 10">
    <name type="scientific">Paracoccidioides brasiliensis</name>
    <dbReference type="NCBI Taxonomy" id="121759"/>
    <lineage>
        <taxon>Eukaryota</taxon>
        <taxon>Fungi</taxon>
        <taxon>Dikarya</taxon>
        <taxon>Ascomycota</taxon>
        <taxon>Pezizomycotina</taxon>
        <taxon>Eurotiomycetes</taxon>
        <taxon>Eurotiomycetidae</taxon>
        <taxon>Onygenales</taxon>
        <taxon>Ajellomycetaceae</taxon>
        <taxon>Paracoccidioides</taxon>
    </lineage>
</organism>
<dbReference type="InterPro" id="IPR003807">
    <property type="entry name" value="DUF202"/>
</dbReference>
<dbReference type="InterPro" id="IPR018966">
    <property type="entry name" value="VTC_domain"/>
</dbReference>
<dbReference type="VEuPathDB" id="FungiDB:PABG_03521"/>
<dbReference type="Pfam" id="PF03105">
    <property type="entry name" value="SPX"/>
    <property type="match status" value="1"/>
</dbReference>
<evidence type="ECO:0000256" key="5">
    <source>
        <dbReference type="ARBA" id="ARBA00023136"/>
    </source>
</evidence>
<evidence type="ECO:0000256" key="7">
    <source>
        <dbReference type="SAM" id="Phobius"/>
    </source>
</evidence>
<keyword evidence="4 7" id="KW-1133">Transmembrane helix</keyword>
<feature type="transmembrane region" description="Helical" evidence="7">
    <location>
        <begin position="702"/>
        <end position="723"/>
    </location>
</feature>
<dbReference type="InterPro" id="IPR042267">
    <property type="entry name" value="VTC_sf"/>
</dbReference>
<keyword evidence="2" id="KW-0926">Vacuole</keyword>
<proteinExistence type="predicted"/>
<dbReference type="InterPro" id="IPR004331">
    <property type="entry name" value="SPX_dom"/>
</dbReference>
<comment type="caution">
    <text evidence="9">The sequence shown here is derived from an EMBL/GenBank/DDBJ whole genome shotgun (WGS) entry which is preliminary data.</text>
</comment>
<comment type="subcellular location">
    <subcellularLocation>
        <location evidence="1">Vacuole membrane</location>
        <topology evidence="1">Multi-pass membrane protein</topology>
    </subcellularLocation>
</comment>
<dbReference type="GO" id="GO:0006799">
    <property type="term" value="P:polyphosphate biosynthetic process"/>
    <property type="evidence" value="ECO:0007669"/>
    <property type="project" value="UniProtKB-ARBA"/>
</dbReference>
<evidence type="ECO:0000259" key="8">
    <source>
        <dbReference type="PROSITE" id="PS51382"/>
    </source>
</evidence>
<evidence type="ECO:0000313" key="9">
    <source>
        <dbReference type="EMBL" id="ODH23368.1"/>
    </source>
</evidence>
<evidence type="ECO:0000256" key="3">
    <source>
        <dbReference type="ARBA" id="ARBA00022692"/>
    </source>
</evidence>
<dbReference type="FunFam" id="3.20.100.30:FF:000002">
    <property type="entry name" value="Vacuolar transporter chaperone"/>
    <property type="match status" value="1"/>
</dbReference>